<gene>
    <name evidence="1" type="ORF">CGOC_LOCUS6200</name>
</gene>
<accession>A0A3P6S2Y7</accession>
<evidence type="ECO:0000313" key="2">
    <source>
        <dbReference type="Proteomes" id="UP000271889"/>
    </source>
</evidence>
<dbReference type="EMBL" id="UYRV01019800">
    <property type="protein sequence ID" value="VDK66569.1"/>
    <property type="molecule type" value="Genomic_DNA"/>
</dbReference>
<protein>
    <submittedName>
        <fullName evidence="1">Uncharacterized protein</fullName>
    </submittedName>
</protein>
<reference evidence="1 2" key="1">
    <citation type="submission" date="2018-11" db="EMBL/GenBank/DDBJ databases">
        <authorList>
            <consortium name="Pathogen Informatics"/>
        </authorList>
    </citation>
    <scope>NUCLEOTIDE SEQUENCE [LARGE SCALE GENOMIC DNA]</scope>
</reference>
<dbReference type="Proteomes" id="UP000271889">
    <property type="component" value="Unassembled WGS sequence"/>
</dbReference>
<evidence type="ECO:0000313" key="1">
    <source>
        <dbReference type="EMBL" id="VDK66569.1"/>
    </source>
</evidence>
<organism evidence="1 2">
    <name type="scientific">Cylicostephanus goldi</name>
    <name type="common">Nematode worm</name>
    <dbReference type="NCBI Taxonomy" id="71465"/>
    <lineage>
        <taxon>Eukaryota</taxon>
        <taxon>Metazoa</taxon>
        <taxon>Ecdysozoa</taxon>
        <taxon>Nematoda</taxon>
        <taxon>Chromadorea</taxon>
        <taxon>Rhabditida</taxon>
        <taxon>Rhabditina</taxon>
        <taxon>Rhabditomorpha</taxon>
        <taxon>Strongyloidea</taxon>
        <taxon>Strongylidae</taxon>
        <taxon>Cylicostephanus</taxon>
    </lineage>
</organism>
<sequence length="30" mass="3801">METLRLRKEALNYWHRRLMLRSRTQTLLTN</sequence>
<keyword evidence="2" id="KW-1185">Reference proteome</keyword>
<proteinExistence type="predicted"/>
<name>A0A3P6S2Y7_CYLGO</name>
<dbReference type="AlphaFoldDB" id="A0A3P6S2Y7"/>